<evidence type="ECO:0000313" key="2">
    <source>
        <dbReference type="EMBL" id="MPM79350.1"/>
    </source>
</evidence>
<proteinExistence type="predicted"/>
<reference evidence="2" key="1">
    <citation type="submission" date="2019-08" db="EMBL/GenBank/DDBJ databases">
        <authorList>
            <person name="Kucharzyk K."/>
            <person name="Murdoch R.W."/>
            <person name="Higgins S."/>
            <person name="Loffler F."/>
        </authorList>
    </citation>
    <scope>NUCLEOTIDE SEQUENCE</scope>
</reference>
<sequence length="182" mass="20985">MLLQFVTFFATHFSCWLIAVFVQSFRSFYFTTLLHSHRNANPTQELSFIHSFRSISLQSLSVVYVFSHANILVVAALFRFTPQSFTTAHIHPLSFFSLQSTTFTHFFQPLPFPTLMFEQKNAPNWLPAAPSHRALRFLCLGHSLRSQRLAHNAQAEYFVTFLFTRISALLSTLAQGCFYYSV</sequence>
<organism evidence="2">
    <name type="scientific">bioreactor metagenome</name>
    <dbReference type="NCBI Taxonomy" id="1076179"/>
    <lineage>
        <taxon>unclassified sequences</taxon>
        <taxon>metagenomes</taxon>
        <taxon>ecological metagenomes</taxon>
    </lineage>
</organism>
<comment type="caution">
    <text evidence="2">The sequence shown here is derived from an EMBL/GenBank/DDBJ whole genome shotgun (WGS) entry which is preliminary data.</text>
</comment>
<dbReference type="AlphaFoldDB" id="A0A645CQH3"/>
<evidence type="ECO:0000256" key="1">
    <source>
        <dbReference type="SAM" id="Phobius"/>
    </source>
</evidence>
<keyword evidence="1" id="KW-0472">Membrane</keyword>
<dbReference type="EMBL" id="VSSQ01029283">
    <property type="protein sequence ID" value="MPM79350.1"/>
    <property type="molecule type" value="Genomic_DNA"/>
</dbReference>
<protein>
    <submittedName>
        <fullName evidence="2">Uncharacterized protein</fullName>
    </submittedName>
</protein>
<accession>A0A645CQH3</accession>
<keyword evidence="1" id="KW-0812">Transmembrane</keyword>
<name>A0A645CQH3_9ZZZZ</name>
<feature type="transmembrane region" description="Helical" evidence="1">
    <location>
        <begin position="60"/>
        <end position="80"/>
    </location>
</feature>
<feature type="transmembrane region" description="Helical" evidence="1">
    <location>
        <begin position="6"/>
        <end position="29"/>
    </location>
</feature>
<gene>
    <name evidence="2" type="ORF">SDC9_126383</name>
</gene>
<keyword evidence="1" id="KW-1133">Transmembrane helix</keyword>